<comment type="similarity">
    <text evidence="2">Belongs to the RLP family.</text>
</comment>
<dbReference type="PANTHER" id="PTHR48065:SF69">
    <property type="entry name" value="OS07G0466500 PROTEIN"/>
    <property type="match status" value="1"/>
</dbReference>
<dbReference type="SMART" id="SM00369">
    <property type="entry name" value="LRR_TYP"/>
    <property type="match status" value="6"/>
</dbReference>
<dbReference type="PANTHER" id="PTHR48065">
    <property type="entry name" value="OS10G0469600 PROTEIN"/>
    <property type="match status" value="1"/>
</dbReference>
<keyword evidence="10" id="KW-0812">Transmembrane</keyword>
<evidence type="ECO:0000256" key="4">
    <source>
        <dbReference type="ARBA" id="ARBA00022614"/>
    </source>
</evidence>
<feature type="transmembrane region" description="Helical" evidence="10">
    <location>
        <begin position="518"/>
        <end position="539"/>
    </location>
</feature>
<keyword evidence="7 10" id="KW-0472">Membrane</keyword>
<keyword evidence="4" id="KW-0433">Leucine-rich repeat</keyword>
<evidence type="ECO:0000256" key="10">
    <source>
        <dbReference type="SAM" id="Phobius"/>
    </source>
</evidence>
<keyword evidence="8" id="KW-0675">Receptor</keyword>
<dbReference type="SUPFAM" id="SSF52058">
    <property type="entry name" value="L domain-like"/>
    <property type="match status" value="2"/>
</dbReference>
<evidence type="ECO:0000256" key="2">
    <source>
        <dbReference type="ARBA" id="ARBA00009592"/>
    </source>
</evidence>
<keyword evidence="3" id="KW-1003">Cell membrane</keyword>
<dbReference type="Pfam" id="PF13855">
    <property type="entry name" value="LRR_8"/>
    <property type="match status" value="2"/>
</dbReference>
<evidence type="ECO:0000313" key="12">
    <source>
        <dbReference type="Proteomes" id="UP000015106"/>
    </source>
</evidence>
<sequence length="577" mass="63485">MNLTVLDISSNAFSGGINIMVLCVAPVKALRFSRNKFTGQVLTGFGQCKMLTELSIDGSGLTGNLPSDLYTISELRRLSLRDNLLSGNLGENLGNFSQLIHIDLSYNMFRGIIPDMFGGLRRLEFLNLGSNLLTGTLPASLSSCPMLRVINLRNNSLSGKITIDFRLLPRLIVLDAGANMLSGPIPPDLMWCTELRTLNLGKNMLDGDITESFKNLRSLSHLSLDRNGFTNLSSALRVLQHLPKLTTLVLTKNFHGGETLPMDGINGFKSMQVFVLANCALSGMIPPWLKSMESLRALDLSWNKLNGKIPLWLGNLNDLFYIDLSNNLFSGELPESFTQMKGLISSNSSSEHASMEDFPLFIKKNSCNKGLQYNHVSSFPPSLILSNNLLVGPVLWGLGNLVKLHVLDLGWNNLSGSIPDELSTISSLEELNLTHNGLSGSIPESLAKLTFLSTFDVSYNNLTGLIPAGGQFSTFTNENFVGNAGLCLRWNGPCFGKAPFEEGSDGTDTISAMLTMTYITVEVGFAFGLLTVCNILFFARAWRAAYFLAVDRFFDKLYVMTMVKVNKLTRIWEDKDH</sequence>
<dbReference type="AlphaFoldDB" id="A0A8R7PLA7"/>
<protein>
    <recommendedName>
        <fullName evidence="13">Phytosulfokine receptor 1</fullName>
    </recommendedName>
</protein>
<keyword evidence="9" id="KW-0325">Glycoprotein</keyword>
<accession>A0A8R7PLA7</accession>
<keyword evidence="6" id="KW-0677">Repeat</keyword>
<organism evidence="11 12">
    <name type="scientific">Triticum urartu</name>
    <name type="common">Red wild einkorn</name>
    <name type="synonym">Crithodium urartu</name>
    <dbReference type="NCBI Taxonomy" id="4572"/>
    <lineage>
        <taxon>Eukaryota</taxon>
        <taxon>Viridiplantae</taxon>
        <taxon>Streptophyta</taxon>
        <taxon>Embryophyta</taxon>
        <taxon>Tracheophyta</taxon>
        <taxon>Spermatophyta</taxon>
        <taxon>Magnoliopsida</taxon>
        <taxon>Liliopsida</taxon>
        <taxon>Poales</taxon>
        <taxon>Poaceae</taxon>
        <taxon>BOP clade</taxon>
        <taxon>Pooideae</taxon>
        <taxon>Triticodae</taxon>
        <taxon>Triticeae</taxon>
        <taxon>Triticinae</taxon>
        <taxon>Triticum</taxon>
    </lineage>
</organism>
<dbReference type="Gramene" id="TuG1812G0200005918.01.T01">
    <property type="protein sequence ID" value="TuG1812G0200005918.01.T01.cds273476"/>
    <property type="gene ID" value="TuG1812G0200005918.01"/>
</dbReference>
<evidence type="ECO:0000256" key="1">
    <source>
        <dbReference type="ARBA" id="ARBA00004236"/>
    </source>
</evidence>
<proteinExistence type="inferred from homology"/>
<evidence type="ECO:0000256" key="5">
    <source>
        <dbReference type="ARBA" id="ARBA00022729"/>
    </source>
</evidence>
<dbReference type="Pfam" id="PF00560">
    <property type="entry name" value="LRR_1"/>
    <property type="match status" value="3"/>
</dbReference>
<evidence type="ECO:0000256" key="9">
    <source>
        <dbReference type="ARBA" id="ARBA00023180"/>
    </source>
</evidence>
<dbReference type="GO" id="GO:0005886">
    <property type="term" value="C:plasma membrane"/>
    <property type="evidence" value="ECO:0007669"/>
    <property type="project" value="UniProtKB-SubCell"/>
</dbReference>
<keyword evidence="5" id="KW-0732">Signal</keyword>
<reference evidence="11" key="2">
    <citation type="submission" date="2018-03" db="EMBL/GenBank/DDBJ databases">
        <title>The Triticum urartu genome reveals the dynamic nature of wheat genome evolution.</title>
        <authorList>
            <person name="Ling H."/>
            <person name="Ma B."/>
            <person name="Shi X."/>
            <person name="Liu H."/>
            <person name="Dong L."/>
            <person name="Sun H."/>
            <person name="Cao Y."/>
            <person name="Gao Q."/>
            <person name="Zheng S."/>
            <person name="Li Y."/>
            <person name="Yu Y."/>
            <person name="Du H."/>
            <person name="Qi M."/>
            <person name="Li Y."/>
            <person name="Yu H."/>
            <person name="Cui Y."/>
            <person name="Wang N."/>
            <person name="Chen C."/>
            <person name="Wu H."/>
            <person name="Zhao Y."/>
            <person name="Zhang J."/>
            <person name="Li Y."/>
            <person name="Zhou W."/>
            <person name="Zhang B."/>
            <person name="Hu W."/>
            <person name="Eijk M."/>
            <person name="Tang J."/>
            <person name="Witsenboer H."/>
            <person name="Zhao S."/>
            <person name="Li Z."/>
            <person name="Zhang A."/>
            <person name="Wang D."/>
            <person name="Liang C."/>
        </authorList>
    </citation>
    <scope>NUCLEOTIDE SEQUENCE [LARGE SCALE GENOMIC DNA]</scope>
    <source>
        <strain evidence="11">cv. G1812</strain>
    </source>
</reference>
<dbReference type="FunFam" id="3.80.10.10:FF:000213">
    <property type="entry name" value="Tyrosine-sulfated glycopeptide receptor 1"/>
    <property type="match status" value="1"/>
</dbReference>
<evidence type="ECO:0000256" key="8">
    <source>
        <dbReference type="ARBA" id="ARBA00023170"/>
    </source>
</evidence>
<dbReference type="PROSITE" id="PS51450">
    <property type="entry name" value="LRR"/>
    <property type="match status" value="1"/>
</dbReference>
<evidence type="ECO:0000256" key="3">
    <source>
        <dbReference type="ARBA" id="ARBA00022475"/>
    </source>
</evidence>
<reference evidence="12" key="1">
    <citation type="journal article" date="2013" name="Nature">
        <title>Draft genome of the wheat A-genome progenitor Triticum urartu.</title>
        <authorList>
            <person name="Ling H.Q."/>
            <person name="Zhao S."/>
            <person name="Liu D."/>
            <person name="Wang J."/>
            <person name="Sun H."/>
            <person name="Zhang C."/>
            <person name="Fan H."/>
            <person name="Li D."/>
            <person name="Dong L."/>
            <person name="Tao Y."/>
            <person name="Gao C."/>
            <person name="Wu H."/>
            <person name="Li Y."/>
            <person name="Cui Y."/>
            <person name="Guo X."/>
            <person name="Zheng S."/>
            <person name="Wang B."/>
            <person name="Yu K."/>
            <person name="Liang Q."/>
            <person name="Yang W."/>
            <person name="Lou X."/>
            <person name="Chen J."/>
            <person name="Feng M."/>
            <person name="Jian J."/>
            <person name="Zhang X."/>
            <person name="Luo G."/>
            <person name="Jiang Y."/>
            <person name="Liu J."/>
            <person name="Wang Z."/>
            <person name="Sha Y."/>
            <person name="Zhang B."/>
            <person name="Wu H."/>
            <person name="Tang D."/>
            <person name="Shen Q."/>
            <person name="Xue P."/>
            <person name="Zou S."/>
            <person name="Wang X."/>
            <person name="Liu X."/>
            <person name="Wang F."/>
            <person name="Yang Y."/>
            <person name="An X."/>
            <person name="Dong Z."/>
            <person name="Zhang K."/>
            <person name="Zhang X."/>
            <person name="Luo M.C."/>
            <person name="Dvorak J."/>
            <person name="Tong Y."/>
            <person name="Wang J."/>
            <person name="Yang H."/>
            <person name="Li Z."/>
            <person name="Wang D."/>
            <person name="Zhang A."/>
            <person name="Wang J."/>
        </authorList>
    </citation>
    <scope>NUCLEOTIDE SEQUENCE</scope>
    <source>
        <strain evidence="12">cv. G1812</strain>
    </source>
</reference>
<evidence type="ECO:0000313" key="11">
    <source>
        <dbReference type="EnsemblPlants" id="TuG1812G0200005918.01.T01.cds273476"/>
    </source>
</evidence>
<keyword evidence="12" id="KW-1185">Reference proteome</keyword>
<reference evidence="11" key="3">
    <citation type="submission" date="2022-06" db="UniProtKB">
        <authorList>
            <consortium name="EnsemblPlants"/>
        </authorList>
    </citation>
    <scope>IDENTIFICATION</scope>
</reference>
<evidence type="ECO:0000256" key="6">
    <source>
        <dbReference type="ARBA" id="ARBA00022737"/>
    </source>
</evidence>
<dbReference type="Gene3D" id="3.80.10.10">
    <property type="entry name" value="Ribonuclease Inhibitor"/>
    <property type="match status" value="3"/>
</dbReference>
<comment type="subcellular location">
    <subcellularLocation>
        <location evidence="1">Cell membrane</location>
    </subcellularLocation>
</comment>
<dbReference type="FunFam" id="3.80.10.10:FF:000041">
    <property type="entry name" value="LRR receptor-like serine/threonine-protein kinase ERECTA"/>
    <property type="match status" value="1"/>
</dbReference>
<keyword evidence="10" id="KW-1133">Transmembrane helix</keyword>
<name>A0A8R7PLA7_TRIUA</name>
<dbReference type="Proteomes" id="UP000015106">
    <property type="component" value="Chromosome 2"/>
</dbReference>
<dbReference type="EnsemblPlants" id="TuG1812G0200005918.01.T01">
    <property type="protein sequence ID" value="TuG1812G0200005918.01.T01.cds273476"/>
    <property type="gene ID" value="TuG1812G0200005918.01"/>
</dbReference>
<evidence type="ECO:0000256" key="7">
    <source>
        <dbReference type="ARBA" id="ARBA00023136"/>
    </source>
</evidence>
<dbReference type="InterPro" id="IPR001611">
    <property type="entry name" value="Leu-rich_rpt"/>
</dbReference>
<dbReference type="InterPro" id="IPR032675">
    <property type="entry name" value="LRR_dom_sf"/>
</dbReference>
<evidence type="ECO:0008006" key="13">
    <source>
        <dbReference type="Google" id="ProtNLM"/>
    </source>
</evidence>
<dbReference type="InterPro" id="IPR003591">
    <property type="entry name" value="Leu-rich_rpt_typical-subtyp"/>
</dbReference>